<sequence>MAEPPNYTGNLYPSLPQSHPSYPNEPIGAPQPFYPPEIPPSAPPYPVNSPDSENPAPIFPAVPNSPLSPSQGNEYPSNFNPGITKTYYWVDTYARGFVPTTALLGGHDIDGANIYVGRAFHEGDWLPAKVIPDKQVAYVAYNGSEHAKDHFQVLCEQRFDWVPASGGQVPPGAVEGGRADGETLYIGRVHHDGAITVGKVHPSHGVCYVPFDGREVPHEAYEILVLRS</sequence>
<feature type="compositionally biased region" description="Pro residues" evidence="1">
    <location>
        <begin position="32"/>
        <end position="47"/>
    </location>
</feature>
<dbReference type="AlphaFoldDB" id="A0ABD1EWY7"/>
<dbReference type="InterPro" id="IPR006616">
    <property type="entry name" value="DM9_repeat"/>
</dbReference>
<dbReference type="EMBL" id="JBDJPC010000004">
    <property type="protein sequence ID" value="KAL1505518.1"/>
    <property type="molecule type" value="Genomic_DNA"/>
</dbReference>
<evidence type="ECO:0000256" key="1">
    <source>
        <dbReference type="SAM" id="MobiDB-lite"/>
    </source>
</evidence>
<evidence type="ECO:0000313" key="2">
    <source>
        <dbReference type="EMBL" id="KAL1505518.1"/>
    </source>
</evidence>
<comment type="caution">
    <text evidence="2">The sequence shown here is derived from an EMBL/GenBank/DDBJ whole genome shotgun (WGS) entry which is preliminary data.</text>
</comment>
<dbReference type="PANTHER" id="PTHR31649:SF10">
    <property type="entry name" value="IP19903P-RELATED"/>
    <property type="match status" value="1"/>
</dbReference>
<evidence type="ECO:0000313" key="3">
    <source>
        <dbReference type="Proteomes" id="UP001566132"/>
    </source>
</evidence>
<feature type="region of interest" description="Disordered" evidence="1">
    <location>
        <begin position="1"/>
        <end position="73"/>
    </location>
</feature>
<dbReference type="Pfam" id="PF11901">
    <property type="entry name" value="DM9"/>
    <property type="match status" value="1"/>
</dbReference>
<accession>A0ABD1EWY7</accession>
<protein>
    <submittedName>
        <fullName evidence="2">Uncharacterized protein</fullName>
    </submittedName>
</protein>
<reference evidence="2 3" key="1">
    <citation type="submission" date="2024-05" db="EMBL/GenBank/DDBJ databases">
        <title>Genetic variation in Jamaican populations of the coffee berry borer (Hypothenemus hampei).</title>
        <authorList>
            <person name="Errbii M."/>
            <person name="Myrie A."/>
        </authorList>
    </citation>
    <scope>NUCLEOTIDE SEQUENCE [LARGE SCALE GENOMIC DNA]</scope>
    <source>
        <strain evidence="2">JA-Hopewell-2020-01-JO</strain>
        <tissue evidence="2">Whole body</tissue>
    </source>
</reference>
<dbReference type="PANTHER" id="PTHR31649">
    <property type="entry name" value="AGAP009604-PA"/>
    <property type="match status" value="1"/>
</dbReference>
<organism evidence="2 3">
    <name type="scientific">Hypothenemus hampei</name>
    <name type="common">Coffee berry borer</name>
    <dbReference type="NCBI Taxonomy" id="57062"/>
    <lineage>
        <taxon>Eukaryota</taxon>
        <taxon>Metazoa</taxon>
        <taxon>Ecdysozoa</taxon>
        <taxon>Arthropoda</taxon>
        <taxon>Hexapoda</taxon>
        <taxon>Insecta</taxon>
        <taxon>Pterygota</taxon>
        <taxon>Neoptera</taxon>
        <taxon>Endopterygota</taxon>
        <taxon>Coleoptera</taxon>
        <taxon>Polyphaga</taxon>
        <taxon>Cucujiformia</taxon>
        <taxon>Curculionidae</taxon>
        <taxon>Scolytinae</taxon>
        <taxon>Hypothenemus</taxon>
    </lineage>
</organism>
<keyword evidence="3" id="KW-1185">Reference proteome</keyword>
<proteinExistence type="predicted"/>
<gene>
    <name evidence="2" type="ORF">ABEB36_005066</name>
</gene>
<dbReference type="SMART" id="SM00696">
    <property type="entry name" value="DM9"/>
    <property type="match status" value="2"/>
</dbReference>
<dbReference type="Proteomes" id="UP001566132">
    <property type="component" value="Unassembled WGS sequence"/>
</dbReference>
<name>A0ABD1EWY7_HYPHA</name>
<feature type="compositionally biased region" description="Polar residues" evidence="1">
    <location>
        <begin position="7"/>
        <end position="21"/>
    </location>
</feature>